<dbReference type="InterPro" id="IPR051367">
    <property type="entry name" value="mRNA_TranslReg/HistoneTransl"/>
</dbReference>
<feature type="region of interest" description="Disordered" evidence="4">
    <location>
        <begin position="1"/>
        <end position="42"/>
    </location>
</feature>
<keyword evidence="6" id="KW-1185">Reference proteome</keyword>
<dbReference type="SMART" id="SM00543">
    <property type="entry name" value="MIF4G"/>
    <property type="match status" value="1"/>
</dbReference>
<dbReference type="Proteomes" id="UP000515163">
    <property type="component" value="Unplaced"/>
</dbReference>
<gene>
    <name evidence="7" type="primary">LOC116307024</name>
</gene>
<dbReference type="FunCoup" id="A0A6P8IZQ3">
    <property type="interactions" value="1125"/>
</dbReference>
<dbReference type="InParanoid" id="A0A6P8IZQ3"/>
<name>A0A6P8IZQ3_ACTTE</name>
<organism evidence="6 7">
    <name type="scientific">Actinia tenebrosa</name>
    <name type="common">Australian red waratah sea anemone</name>
    <dbReference type="NCBI Taxonomy" id="6105"/>
    <lineage>
        <taxon>Eukaryota</taxon>
        <taxon>Metazoa</taxon>
        <taxon>Cnidaria</taxon>
        <taxon>Anthozoa</taxon>
        <taxon>Hexacorallia</taxon>
        <taxon>Actiniaria</taxon>
        <taxon>Actiniidae</taxon>
        <taxon>Actinia</taxon>
    </lineage>
</organism>
<evidence type="ECO:0000256" key="3">
    <source>
        <dbReference type="ARBA" id="ARBA00022845"/>
    </source>
</evidence>
<dbReference type="GO" id="GO:0003723">
    <property type="term" value="F:RNA binding"/>
    <property type="evidence" value="ECO:0007669"/>
    <property type="project" value="InterPro"/>
</dbReference>
<evidence type="ECO:0000256" key="1">
    <source>
        <dbReference type="ARBA" id="ARBA00004496"/>
    </source>
</evidence>
<dbReference type="GO" id="GO:0005829">
    <property type="term" value="C:cytosol"/>
    <property type="evidence" value="ECO:0007669"/>
    <property type="project" value="TreeGrafter"/>
</dbReference>
<dbReference type="RefSeq" id="XP_031573026.1">
    <property type="nucleotide sequence ID" value="XM_031717166.1"/>
</dbReference>
<keyword evidence="2" id="KW-0963">Cytoplasm</keyword>
<reference evidence="7" key="1">
    <citation type="submission" date="2025-08" db="UniProtKB">
        <authorList>
            <consortium name="RefSeq"/>
        </authorList>
    </citation>
    <scope>IDENTIFICATION</scope>
    <source>
        <tissue evidence="7">Tentacle</tissue>
    </source>
</reference>
<evidence type="ECO:0000256" key="4">
    <source>
        <dbReference type="SAM" id="MobiDB-lite"/>
    </source>
</evidence>
<evidence type="ECO:0000313" key="7">
    <source>
        <dbReference type="RefSeq" id="XP_031573026.1"/>
    </source>
</evidence>
<sequence>MAGRGRGRGRGIALPETRPGETSGDLKPAKIQSEETKQPIPEPKLYDFEELCGEFKVLKVTSSQDEVKDLVQKAKDSTKTDENFSQIIEILYQNVFKDNETAEIAAQVGSQLSSLEGIGGKFRSCLLKRAQDHYKNRENLSKDSLSEWTGLLSLLCEIFRVLKISGQPFKPLAGPISEMMGEILLNVDDGVKIECFYQNFKNVGKMLQAIDKTKMEFLMCKIRDSIISEQSNPETRCMLIELLELHASNWILNQDVQRFYCDAMADILALQG</sequence>
<comment type="subcellular location">
    <subcellularLocation>
        <location evidence="1">Cytoplasm</location>
    </subcellularLocation>
</comment>
<dbReference type="GO" id="GO:0008494">
    <property type="term" value="F:translation activator activity"/>
    <property type="evidence" value="ECO:0007669"/>
    <property type="project" value="TreeGrafter"/>
</dbReference>
<accession>A0A6P8IZQ3</accession>
<dbReference type="Gene3D" id="1.25.40.180">
    <property type="match status" value="1"/>
</dbReference>
<dbReference type="InterPro" id="IPR016024">
    <property type="entry name" value="ARM-type_fold"/>
</dbReference>
<protein>
    <submittedName>
        <fullName evidence="7">CBP80/20-dependent translation initiation factor-like</fullName>
    </submittedName>
</protein>
<feature type="domain" description="MIF4G" evidence="5">
    <location>
        <begin position="48"/>
        <end position="249"/>
    </location>
</feature>
<proteinExistence type="predicted"/>
<dbReference type="AlphaFoldDB" id="A0A6P8IZQ3"/>
<keyword evidence="3" id="KW-0810">Translation regulation</keyword>
<dbReference type="KEGG" id="aten:116307024"/>
<evidence type="ECO:0000313" key="6">
    <source>
        <dbReference type="Proteomes" id="UP000515163"/>
    </source>
</evidence>
<dbReference type="PANTHER" id="PTHR23254:SF16">
    <property type="entry name" value="CBP80_20-DEPENDENT TRANSLATION INITIATION FACTOR"/>
    <property type="match status" value="1"/>
</dbReference>
<dbReference type="InterPro" id="IPR003890">
    <property type="entry name" value="MIF4G-like_typ-3"/>
</dbReference>
<dbReference type="GeneID" id="116307024"/>
<dbReference type="GO" id="GO:0006446">
    <property type="term" value="P:regulation of translational initiation"/>
    <property type="evidence" value="ECO:0007669"/>
    <property type="project" value="TreeGrafter"/>
</dbReference>
<dbReference type="OrthoDB" id="6484979at2759"/>
<dbReference type="PANTHER" id="PTHR23254">
    <property type="entry name" value="EIF4G DOMAIN PROTEIN"/>
    <property type="match status" value="1"/>
</dbReference>
<evidence type="ECO:0000256" key="2">
    <source>
        <dbReference type="ARBA" id="ARBA00022490"/>
    </source>
</evidence>
<dbReference type="SUPFAM" id="SSF48371">
    <property type="entry name" value="ARM repeat"/>
    <property type="match status" value="1"/>
</dbReference>
<evidence type="ECO:0000259" key="5">
    <source>
        <dbReference type="SMART" id="SM00543"/>
    </source>
</evidence>